<dbReference type="HAMAP" id="MF_01984">
    <property type="entry name" value="ubiX_pad"/>
    <property type="match status" value="1"/>
</dbReference>
<feature type="binding site" evidence="7">
    <location>
        <position position="170"/>
    </location>
    <ligand>
        <name>dimethylallyl phosphate</name>
        <dbReference type="ChEBI" id="CHEBI:88052"/>
    </ligand>
</feature>
<keyword evidence="1 7" id="KW-0637">Prenyltransferase</keyword>
<keyword evidence="3 7" id="KW-0288">FMN</keyword>
<dbReference type="FunFam" id="3.40.50.1950:FF:000001">
    <property type="entry name" value="Flavin prenyltransferase UbiX"/>
    <property type="match status" value="1"/>
</dbReference>
<dbReference type="RefSeq" id="WP_206560857.1">
    <property type="nucleotide sequence ID" value="NZ_JAFKCZ010000008.1"/>
</dbReference>
<dbReference type="NCBIfam" id="TIGR00421">
    <property type="entry name" value="ubiX_pad"/>
    <property type="match status" value="1"/>
</dbReference>
<dbReference type="EC" id="2.5.1.129" evidence="7"/>
<dbReference type="InterPro" id="IPR036551">
    <property type="entry name" value="Flavin_trans-like"/>
</dbReference>
<evidence type="ECO:0000256" key="5">
    <source>
        <dbReference type="ARBA" id="ARBA00050612"/>
    </source>
</evidence>
<name>A0A939DG05_9GAMM</name>
<evidence type="ECO:0000259" key="8">
    <source>
        <dbReference type="Pfam" id="PF02441"/>
    </source>
</evidence>
<protein>
    <recommendedName>
        <fullName evidence="7">Flavin prenyltransferase UbiX</fullName>
        <ecNumber evidence="7">2.5.1.129</ecNumber>
    </recommendedName>
</protein>
<keyword evidence="10" id="KW-1185">Reference proteome</keyword>
<evidence type="ECO:0000256" key="1">
    <source>
        <dbReference type="ARBA" id="ARBA00022602"/>
    </source>
</evidence>
<dbReference type="InterPro" id="IPR004507">
    <property type="entry name" value="UbiX-like"/>
</dbReference>
<evidence type="ECO:0000313" key="10">
    <source>
        <dbReference type="Proteomes" id="UP000664303"/>
    </source>
</evidence>
<feature type="binding site" evidence="7">
    <location>
        <begin position="11"/>
        <end position="13"/>
    </location>
    <ligand>
        <name>FMN</name>
        <dbReference type="ChEBI" id="CHEBI:58210"/>
    </ligand>
</feature>
<dbReference type="GO" id="GO:0106141">
    <property type="term" value="F:flavin prenyltransferase activity"/>
    <property type="evidence" value="ECO:0007669"/>
    <property type="project" value="UniProtKB-EC"/>
</dbReference>
<proteinExistence type="inferred from homology"/>
<dbReference type="PANTHER" id="PTHR43374:SF1">
    <property type="entry name" value="FLAVIN PRENYLTRANSFERASE PAD1, MITOCHONDRIAL"/>
    <property type="match status" value="1"/>
</dbReference>
<keyword evidence="4 7" id="KW-0808">Transferase</keyword>
<feature type="binding site" evidence="7">
    <location>
        <begin position="89"/>
        <end position="92"/>
    </location>
    <ligand>
        <name>FMN</name>
        <dbReference type="ChEBI" id="CHEBI:58210"/>
    </ligand>
</feature>
<dbReference type="Proteomes" id="UP000664303">
    <property type="component" value="Unassembled WGS sequence"/>
</dbReference>
<evidence type="ECO:0000256" key="2">
    <source>
        <dbReference type="ARBA" id="ARBA00022630"/>
    </source>
</evidence>
<feature type="domain" description="Flavoprotein" evidence="8">
    <location>
        <begin position="3"/>
        <end position="174"/>
    </location>
</feature>
<dbReference type="GO" id="GO:0016831">
    <property type="term" value="F:carboxy-lyase activity"/>
    <property type="evidence" value="ECO:0007669"/>
    <property type="project" value="TreeGrafter"/>
</dbReference>
<feature type="binding site" evidence="7">
    <location>
        <position position="154"/>
    </location>
    <ligand>
        <name>dimethylallyl phosphate</name>
        <dbReference type="ChEBI" id="CHEBI:88052"/>
    </ligand>
</feature>
<reference evidence="9" key="1">
    <citation type="submission" date="2021-02" db="EMBL/GenBank/DDBJ databases">
        <title>PHA producing bacteria isolated from coastal sediment in Guangdong, Shenzhen.</title>
        <authorList>
            <person name="Zheng W."/>
            <person name="Yu S."/>
            <person name="Huang Y."/>
        </authorList>
    </citation>
    <scope>NUCLEOTIDE SEQUENCE</scope>
    <source>
        <strain evidence="9">TN14-10</strain>
    </source>
</reference>
<feature type="binding site" evidence="7">
    <location>
        <position position="124"/>
    </location>
    <ligand>
        <name>FMN</name>
        <dbReference type="ChEBI" id="CHEBI:58210"/>
    </ligand>
</feature>
<comment type="function">
    <text evidence="7">Flavin prenyltransferase that catalyzes the synthesis of the prenylated FMN cofactor (prenyl-FMN) for 4-hydroxy-3-polyprenylbenzoic acid decarboxylase UbiD. The prenyltransferase is metal-independent and links a dimethylallyl moiety from dimethylallyl monophosphate (DMAP) to the flavin N5 and C6 atoms of FMN.</text>
</comment>
<dbReference type="SUPFAM" id="SSF52507">
    <property type="entry name" value="Homo-oligomeric flavin-containing Cys decarboxylases, HFCD"/>
    <property type="match status" value="1"/>
</dbReference>
<feature type="binding site" evidence="7">
    <location>
        <position position="38"/>
    </location>
    <ligand>
        <name>FMN</name>
        <dbReference type="ChEBI" id="CHEBI:58210"/>
    </ligand>
</feature>
<dbReference type="Gene3D" id="3.40.50.1950">
    <property type="entry name" value="Flavin prenyltransferase-like"/>
    <property type="match status" value="1"/>
</dbReference>
<dbReference type="Pfam" id="PF02441">
    <property type="entry name" value="Flavoprotein"/>
    <property type="match status" value="1"/>
</dbReference>
<gene>
    <name evidence="7" type="primary">ubiX</name>
    <name evidence="9" type="ORF">JYP50_12450</name>
</gene>
<keyword evidence="2 7" id="KW-0285">Flavoprotein</keyword>
<comment type="catalytic activity">
    <reaction evidence="5 7">
        <text>dimethylallyl phosphate + FMNH2 = prenylated FMNH2 + phosphate</text>
        <dbReference type="Rhea" id="RHEA:37743"/>
        <dbReference type="ChEBI" id="CHEBI:43474"/>
        <dbReference type="ChEBI" id="CHEBI:57618"/>
        <dbReference type="ChEBI" id="CHEBI:87467"/>
        <dbReference type="ChEBI" id="CHEBI:88052"/>
        <dbReference type="EC" id="2.5.1.129"/>
    </reaction>
</comment>
<dbReference type="InterPro" id="IPR003382">
    <property type="entry name" value="Flavoprotein"/>
</dbReference>
<sequence length="194" mass="21345">MKKRIIVGLSGASGVIYGIRALEHLARMPEVETHLILSEGAATNIAVETRYALEEVKELADVVHNNANLAATLASGSFQTDGMLVVPCSIKTLSGIANSYADNLLVRAADVVLKERRPLLLVVREAPLHKGHLELMARAADYGAVIYPPMPAFYHDPQSIEDILDQTIGKLFDHLGLEHRLFRRWGEGRDSRGR</sequence>
<dbReference type="EMBL" id="JAFKCZ010000008">
    <property type="protein sequence ID" value="MBN7797410.1"/>
    <property type="molecule type" value="Genomic_DNA"/>
</dbReference>
<evidence type="ECO:0000256" key="4">
    <source>
        <dbReference type="ARBA" id="ARBA00022679"/>
    </source>
</evidence>
<evidence type="ECO:0000256" key="3">
    <source>
        <dbReference type="ARBA" id="ARBA00022643"/>
    </source>
</evidence>
<evidence type="ECO:0000256" key="7">
    <source>
        <dbReference type="HAMAP-Rule" id="MF_01984"/>
    </source>
</evidence>
<dbReference type="AlphaFoldDB" id="A0A939DG05"/>
<comment type="similarity">
    <text evidence="6 7">Belongs to the UbiX/PAD1 family.</text>
</comment>
<comment type="caution">
    <text evidence="7">Lacks conserved residue(s) required for the propagation of feature annotation.</text>
</comment>
<evidence type="ECO:0000313" key="9">
    <source>
        <dbReference type="EMBL" id="MBN7797410.1"/>
    </source>
</evidence>
<comment type="caution">
    <text evidence="9">The sequence shown here is derived from an EMBL/GenBank/DDBJ whole genome shotgun (WGS) entry which is preliminary data.</text>
</comment>
<dbReference type="NCBIfam" id="NF004685">
    <property type="entry name" value="PRK06029.1"/>
    <property type="match status" value="1"/>
</dbReference>
<dbReference type="PANTHER" id="PTHR43374">
    <property type="entry name" value="FLAVIN PRENYLTRANSFERASE"/>
    <property type="match status" value="1"/>
</dbReference>
<evidence type="ECO:0000256" key="6">
    <source>
        <dbReference type="ARBA" id="ARBA00060793"/>
    </source>
</evidence>
<accession>A0A939DG05</accession>
<organism evidence="9 10">
    <name type="scientific">Parahaliea mediterranea</name>
    <dbReference type="NCBI Taxonomy" id="651086"/>
    <lineage>
        <taxon>Bacteria</taxon>
        <taxon>Pseudomonadati</taxon>
        <taxon>Pseudomonadota</taxon>
        <taxon>Gammaproteobacteria</taxon>
        <taxon>Cellvibrionales</taxon>
        <taxon>Halieaceae</taxon>
        <taxon>Parahaliea</taxon>
    </lineage>
</organism>